<dbReference type="AlphaFoldDB" id="A0A834SNI1"/>
<protein>
    <submittedName>
        <fullName evidence="1">Uncharacterized protein</fullName>
    </submittedName>
</protein>
<gene>
    <name evidence="1" type="ORF">G2W53_039859</name>
</gene>
<keyword evidence="2" id="KW-1185">Reference proteome</keyword>
<sequence>MDRDRVTVSSQMQAIASCTKSVLGDVIAKIKQVMLRQGNLEVATTWVCGRDFLWFMADSGAM</sequence>
<comment type="caution">
    <text evidence="1">The sequence shown here is derived from an EMBL/GenBank/DDBJ whole genome shotgun (WGS) entry which is preliminary data.</text>
</comment>
<evidence type="ECO:0000313" key="1">
    <source>
        <dbReference type="EMBL" id="KAF7807698.1"/>
    </source>
</evidence>
<accession>A0A834SNI1</accession>
<evidence type="ECO:0000313" key="2">
    <source>
        <dbReference type="Proteomes" id="UP000634136"/>
    </source>
</evidence>
<dbReference type="PROSITE" id="PS51257">
    <property type="entry name" value="PROKAR_LIPOPROTEIN"/>
    <property type="match status" value="1"/>
</dbReference>
<name>A0A834SNI1_9FABA</name>
<reference evidence="1" key="1">
    <citation type="submission" date="2020-09" db="EMBL/GenBank/DDBJ databases">
        <title>Genome-Enabled Discovery of Anthraquinone Biosynthesis in Senna tora.</title>
        <authorList>
            <person name="Kang S.-H."/>
            <person name="Pandey R.P."/>
            <person name="Lee C.-M."/>
            <person name="Sim J.-S."/>
            <person name="Jeong J.-T."/>
            <person name="Choi B.-S."/>
            <person name="Jung M."/>
            <person name="Ginzburg D."/>
            <person name="Zhao K."/>
            <person name="Won S.Y."/>
            <person name="Oh T.-J."/>
            <person name="Yu Y."/>
            <person name="Kim N.-H."/>
            <person name="Lee O.R."/>
            <person name="Lee T.-H."/>
            <person name="Bashyal P."/>
            <person name="Kim T.-S."/>
            <person name="Lee W.-H."/>
            <person name="Kawkins C."/>
            <person name="Kim C.-K."/>
            <person name="Kim J.S."/>
            <person name="Ahn B.O."/>
            <person name="Rhee S.Y."/>
            <person name="Sohng J.K."/>
        </authorList>
    </citation>
    <scope>NUCLEOTIDE SEQUENCE</scope>
    <source>
        <tissue evidence="1">Leaf</tissue>
    </source>
</reference>
<proteinExistence type="predicted"/>
<organism evidence="1 2">
    <name type="scientific">Senna tora</name>
    <dbReference type="NCBI Taxonomy" id="362788"/>
    <lineage>
        <taxon>Eukaryota</taxon>
        <taxon>Viridiplantae</taxon>
        <taxon>Streptophyta</taxon>
        <taxon>Embryophyta</taxon>
        <taxon>Tracheophyta</taxon>
        <taxon>Spermatophyta</taxon>
        <taxon>Magnoliopsida</taxon>
        <taxon>eudicotyledons</taxon>
        <taxon>Gunneridae</taxon>
        <taxon>Pentapetalae</taxon>
        <taxon>rosids</taxon>
        <taxon>fabids</taxon>
        <taxon>Fabales</taxon>
        <taxon>Fabaceae</taxon>
        <taxon>Caesalpinioideae</taxon>
        <taxon>Cassia clade</taxon>
        <taxon>Senna</taxon>
    </lineage>
</organism>
<dbReference type="Proteomes" id="UP000634136">
    <property type="component" value="Unassembled WGS sequence"/>
</dbReference>
<dbReference type="EMBL" id="JAAIUW010000012">
    <property type="protein sequence ID" value="KAF7807698.1"/>
    <property type="molecule type" value="Genomic_DNA"/>
</dbReference>